<accession>A0A1E5VRG3</accession>
<proteinExistence type="predicted"/>
<gene>
    <name evidence="3" type="ORF">BAE44_0011307</name>
</gene>
<organism evidence="3 4">
    <name type="scientific">Dichanthelium oligosanthes</name>
    <dbReference type="NCBI Taxonomy" id="888268"/>
    <lineage>
        <taxon>Eukaryota</taxon>
        <taxon>Viridiplantae</taxon>
        <taxon>Streptophyta</taxon>
        <taxon>Embryophyta</taxon>
        <taxon>Tracheophyta</taxon>
        <taxon>Spermatophyta</taxon>
        <taxon>Magnoliopsida</taxon>
        <taxon>Liliopsida</taxon>
        <taxon>Poales</taxon>
        <taxon>Poaceae</taxon>
        <taxon>PACMAD clade</taxon>
        <taxon>Panicoideae</taxon>
        <taxon>Panicodae</taxon>
        <taxon>Paniceae</taxon>
        <taxon>Dichantheliinae</taxon>
        <taxon>Dichanthelium</taxon>
    </lineage>
</organism>
<dbReference type="Proteomes" id="UP000095767">
    <property type="component" value="Unassembled WGS sequence"/>
</dbReference>
<comment type="caution">
    <text evidence="3">The sequence shown here is derived from an EMBL/GenBank/DDBJ whole genome shotgun (WGS) entry which is preliminary data.</text>
</comment>
<evidence type="ECO:0000313" key="4">
    <source>
        <dbReference type="Proteomes" id="UP000095767"/>
    </source>
</evidence>
<evidence type="ECO:0000256" key="1">
    <source>
        <dbReference type="SAM" id="MobiDB-lite"/>
    </source>
</evidence>
<dbReference type="InterPro" id="IPR039607">
    <property type="entry name" value="VQ_8/17/18/20/21/25"/>
</dbReference>
<dbReference type="Pfam" id="PF05678">
    <property type="entry name" value="VQ"/>
    <property type="match status" value="1"/>
</dbReference>
<protein>
    <recommendedName>
        <fullName evidence="2">VQ domain-containing protein</fullName>
    </recommendedName>
</protein>
<dbReference type="AlphaFoldDB" id="A0A1E5VRG3"/>
<evidence type="ECO:0000259" key="2">
    <source>
        <dbReference type="Pfam" id="PF05678"/>
    </source>
</evidence>
<dbReference type="STRING" id="888268.A0A1E5VRG3"/>
<name>A0A1E5VRG3_9POAL</name>
<feature type="region of interest" description="Disordered" evidence="1">
    <location>
        <begin position="61"/>
        <end position="82"/>
    </location>
</feature>
<reference evidence="3 4" key="1">
    <citation type="submission" date="2016-09" db="EMBL/GenBank/DDBJ databases">
        <title>The draft genome of Dichanthelium oligosanthes: A C3 panicoid grass species.</title>
        <authorList>
            <person name="Studer A.J."/>
            <person name="Schnable J.C."/>
            <person name="Brutnell T.P."/>
        </authorList>
    </citation>
    <scope>NUCLEOTIDE SEQUENCE [LARGE SCALE GENOMIC DNA]</scope>
    <source>
        <strain evidence="4">cv. Kellogg 1175</strain>
        <tissue evidence="3">Leaf</tissue>
    </source>
</reference>
<feature type="region of interest" description="Disordered" evidence="1">
    <location>
        <begin position="1"/>
        <end position="20"/>
    </location>
</feature>
<dbReference type="InterPro" id="IPR008889">
    <property type="entry name" value="VQ"/>
</dbReference>
<dbReference type="PANTHER" id="PTHR33143:SF3">
    <property type="entry name" value="VQ MOTIF-CONTAINING PROTEIN 17-RELATED"/>
    <property type="match status" value="1"/>
</dbReference>
<keyword evidence="4" id="KW-1185">Reference proteome</keyword>
<evidence type="ECO:0000313" key="3">
    <source>
        <dbReference type="EMBL" id="OEL27674.1"/>
    </source>
</evidence>
<dbReference type="OrthoDB" id="693437at2759"/>
<dbReference type="EMBL" id="LWDX02031957">
    <property type="protein sequence ID" value="OEL27674.1"/>
    <property type="molecule type" value="Genomic_DNA"/>
</dbReference>
<dbReference type="GO" id="GO:0005634">
    <property type="term" value="C:nucleus"/>
    <property type="evidence" value="ECO:0007669"/>
    <property type="project" value="TreeGrafter"/>
</dbReference>
<feature type="domain" description="VQ" evidence="2">
    <location>
        <begin position="39"/>
        <end position="61"/>
    </location>
</feature>
<sequence length="141" mass="14881">MKHAAKLPSRGAASSSPAVSAHSIAKVLQRKIRIIHVLEPEVIKTEARQFRELVQMLTGKPVPNGSDVATSAEDALSSSCDDGPGAVAAIELKVEEEAETSSSGEGGGFQRAHELDGCNDRSMKLGKLGIFGKHLDISLYS</sequence>
<dbReference type="PANTHER" id="PTHR33143">
    <property type="entry name" value="F16F4.1 PROTEIN-RELATED"/>
    <property type="match status" value="1"/>
</dbReference>